<name>A0ACC7N4E8_9PSED</name>
<dbReference type="Proteomes" id="UP001622950">
    <property type="component" value="Unassembled WGS sequence"/>
</dbReference>
<organism evidence="1 2">
    <name type="scientific">Pseudomonas neuropathica</name>
    <dbReference type="NCBI Taxonomy" id="2730425"/>
    <lineage>
        <taxon>Bacteria</taxon>
        <taxon>Pseudomonadati</taxon>
        <taxon>Pseudomonadota</taxon>
        <taxon>Gammaproteobacteria</taxon>
        <taxon>Pseudomonadales</taxon>
        <taxon>Pseudomonadaceae</taxon>
        <taxon>Pseudomonas</taxon>
    </lineage>
</organism>
<evidence type="ECO:0000313" key="1">
    <source>
        <dbReference type="EMBL" id="MFK9084070.1"/>
    </source>
</evidence>
<reference evidence="1" key="1">
    <citation type="submission" date="2024-11" db="EMBL/GenBank/DDBJ databases">
        <authorList>
            <person name="Lucas J.A."/>
        </authorList>
    </citation>
    <scope>NUCLEOTIDE SEQUENCE</scope>
    <source>
        <strain evidence="1">Z 8.8</strain>
    </source>
</reference>
<keyword evidence="2" id="KW-1185">Reference proteome</keyword>
<protein>
    <submittedName>
        <fullName evidence="1">Uncharacterized protein</fullName>
    </submittedName>
</protein>
<sequence>MNEPDFQQRIREALQDYRLSLPHDQAIGTFAVAYAKQNAKDYAALLAAYRSGRITALMEED</sequence>
<dbReference type="EMBL" id="JBJHQE010000068">
    <property type="protein sequence ID" value="MFK9084070.1"/>
    <property type="molecule type" value="Genomic_DNA"/>
</dbReference>
<comment type="caution">
    <text evidence="1">The sequence shown here is derived from an EMBL/GenBank/DDBJ whole genome shotgun (WGS) entry which is preliminary data.</text>
</comment>
<gene>
    <name evidence="1" type="ORF">ACJEBM_25770</name>
</gene>
<accession>A0ACC7N4E8</accession>
<evidence type="ECO:0000313" key="2">
    <source>
        <dbReference type="Proteomes" id="UP001622950"/>
    </source>
</evidence>
<proteinExistence type="predicted"/>